<feature type="compositionally biased region" description="Low complexity" evidence="1">
    <location>
        <begin position="297"/>
        <end position="307"/>
    </location>
</feature>
<feature type="region of interest" description="Disordered" evidence="1">
    <location>
        <begin position="120"/>
        <end position="537"/>
    </location>
</feature>
<dbReference type="AlphaFoldDB" id="A0A7C8MDF7"/>
<feature type="compositionally biased region" description="Low complexity" evidence="1">
    <location>
        <begin position="214"/>
        <end position="236"/>
    </location>
</feature>
<sequence>MASPMLEGRVDPYKKAHFSLNISSRIASSAGSTGEYSSVKYNHKPTQTTSSRNTTLTTPSPNHYNLKLEDKEGGKATDIFTFTGQKTVPRKAYVLLFDSTTQTATLEPLSATYTFNLSTTNNRDVSSAHPKIYPKKQKPHVQDTTAGADDLFAGGETDDENAAPAPDNPYDFRHFLNTSVGKAKEKRGDESEYQFASSPDYRAGAGSGSAVNTPKVPARKPAASAAPAKASAAHPPLKARKRKSPEVDPLVPRKAAVKKAPGQRPQGTPTVRLDRRASTHPKPEPAAQSSKPRKTAPKAAAPPASKIKSAEIVHSSDDSDADADADAEGELVSSPAHIHHSPPSKPAHRPAQNSLDDGASDDDEQYTGGGSGGLEIEIEVPDEPRRPPRSALASLGLGNALGLGSLRNLKSPSNGPISLASAANSVEGSPNPHTLTSRKNHNSRHVDDGVIDFGDDGNRRGGEDSGEDEDGAYEEEEVDDRDVEPMDIGPPAQQQSGGPARKISVSGLVEEDEEDPLFKEMMEGLAGGDSSEESEEE</sequence>
<dbReference type="EMBL" id="JAADJZ010000007">
    <property type="protein sequence ID" value="KAF2873915.1"/>
    <property type="molecule type" value="Genomic_DNA"/>
</dbReference>
<proteinExistence type="predicted"/>
<reference evidence="3 4" key="1">
    <citation type="submission" date="2020-01" db="EMBL/GenBank/DDBJ databases">
        <authorList>
            <consortium name="DOE Joint Genome Institute"/>
            <person name="Haridas S."/>
            <person name="Albert R."/>
            <person name="Binder M."/>
            <person name="Bloem J."/>
            <person name="Labutti K."/>
            <person name="Salamov A."/>
            <person name="Andreopoulos B."/>
            <person name="Baker S.E."/>
            <person name="Barry K."/>
            <person name="Bills G."/>
            <person name="Bluhm B.H."/>
            <person name="Cannon C."/>
            <person name="Castanera R."/>
            <person name="Culley D.E."/>
            <person name="Daum C."/>
            <person name="Ezra D."/>
            <person name="Gonzalez J.B."/>
            <person name="Henrissat B."/>
            <person name="Kuo A."/>
            <person name="Liang C."/>
            <person name="Lipzen A."/>
            <person name="Lutzoni F."/>
            <person name="Magnuson J."/>
            <person name="Mondo S."/>
            <person name="Nolan M."/>
            <person name="Ohm R."/>
            <person name="Pangilinan J."/>
            <person name="Park H.-J.H."/>
            <person name="Ramirez L."/>
            <person name="Alfaro M."/>
            <person name="Sun H."/>
            <person name="Tritt A."/>
            <person name="Yoshinaga Y."/>
            <person name="Zwiers L.-H.L."/>
            <person name="Turgeon B.G."/>
            <person name="Goodwin S.B."/>
            <person name="Spatafora J.W."/>
            <person name="Crous P.W."/>
            <person name="Grigoriev I.V."/>
        </authorList>
    </citation>
    <scope>NUCLEOTIDE SEQUENCE [LARGE SCALE GENOMIC DNA]</scope>
    <source>
        <strain evidence="3 4">CBS 611.86</strain>
    </source>
</reference>
<feature type="compositionally biased region" description="Polar residues" evidence="1">
    <location>
        <begin position="410"/>
        <end position="435"/>
    </location>
</feature>
<evidence type="ECO:0000256" key="1">
    <source>
        <dbReference type="SAM" id="MobiDB-lite"/>
    </source>
</evidence>
<dbReference type="OrthoDB" id="125903at2759"/>
<feature type="compositionally biased region" description="Basic and acidic residues" evidence="1">
    <location>
        <begin position="308"/>
        <end position="317"/>
    </location>
</feature>
<feature type="region of interest" description="Disordered" evidence="1">
    <location>
        <begin position="30"/>
        <end position="61"/>
    </location>
</feature>
<feature type="compositionally biased region" description="Acidic residues" evidence="1">
    <location>
        <begin position="318"/>
        <end position="329"/>
    </location>
</feature>
<protein>
    <submittedName>
        <fullName evidence="3">RNA polymerase II transcription elongation factor-domain-containing protein</fullName>
    </submittedName>
</protein>
<feature type="domain" description="Transcription elongation factor Eaf N-terminal" evidence="2">
    <location>
        <begin position="19"/>
        <end position="120"/>
    </location>
</feature>
<keyword evidence="4" id="KW-1185">Reference proteome</keyword>
<accession>A0A7C8MDF7</accession>
<dbReference type="Pfam" id="PF09816">
    <property type="entry name" value="EAF"/>
    <property type="match status" value="1"/>
</dbReference>
<dbReference type="GO" id="GO:0003746">
    <property type="term" value="F:translation elongation factor activity"/>
    <property type="evidence" value="ECO:0007669"/>
    <property type="project" value="UniProtKB-KW"/>
</dbReference>
<feature type="compositionally biased region" description="Polar residues" evidence="1">
    <location>
        <begin position="30"/>
        <end position="40"/>
    </location>
</feature>
<name>A0A7C8MDF7_9PLEO</name>
<organism evidence="3 4">
    <name type="scientific">Massariosphaeria phaeospora</name>
    <dbReference type="NCBI Taxonomy" id="100035"/>
    <lineage>
        <taxon>Eukaryota</taxon>
        <taxon>Fungi</taxon>
        <taxon>Dikarya</taxon>
        <taxon>Ascomycota</taxon>
        <taxon>Pezizomycotina</taxon>
        <taxon>Dothideomycetes</taxon>
        <taxon>Pleosporomycetidae</taxon>
        <taxon>Pleosporales</taxon>
        <taxon>Pleosporales incertae sedis</taxon>
        <taxon>Massariosphaeria</taxon>
    </lineage>
</organism>
<feature type="compositionally biased region" description="Basic residues" evidence="1">
    <location>
        <begin position="337"/>
        <end position="348"/>
    </location>
</feature>
<keyword evidence="3" id="KW-0251">Elongation factor</keyword>
<feature type="compositionally biased region" description="Low complexity" evidence="1">
    <location>
        <begin position="45"/>
        <end position="61"/>
    </location>
</feature>
<keyword evidence="3" id="KW-0648">Protein biosynthesis</keyword>
<gene>
    <name evidence="3" type="ORF">BDV95DRAFT_593208</name>
</gene>
<evidence type="ECO:0000313" key="3">
    <source>
        <dbReference type="EMBL" id="KAF2873915.1"/>
    </source>
</evidence>
<feature type="compositionally biased region" description="Low complexity" evidence="1">
    <location>
        <begin position="389"/>
        <end position="409"/>
    </location>
</feature>
<comment type="caution">
    <text evidence="3">The sequence shown here is derived from an EMBL/GenBank/DDBJ whole genome shotgun (WGS) entry which is preliminary data.</text>
</comment>
<feature type="compositionally biased region" description="Basic and acidic residues" evidence="1">
    <location>
        <begin position="272"/>
        <end position="283"/>
    </location>
</feature>
<dbReference type="InterPro" id="IPR019194">
    <property type="entry name" value="Tscrpt_elong_fac_Eaf_N"/>
</dbReference>
<evidence type="ECO:0000313" key="4">
    <source>
        <dbReference type="Proteomes" id="UP000481861"/>
    </source>
</evidence>
<dbReference type="Proteomes" id="UP000481861">
    <property type="component" value="Unassembled WGS sequence"/>
</dbReference>
<evidence type="ECO:0000259" key="2">
    <source>
        <dbReference type="Pfam" id="PF09816"/>
    </source>
</evidence>
<feature type="compositionally biased region" description="Acidic residues" evidence="1">
    <location>
        <begin position="464"/>
        <end position="482"/>
    </location>
</feature>